<sequence length="145" mass="16642">MRLSALSLFEFDLVQAAMFHSESRRLRQEARIPSHDEVSFALGRTALDFLNKQNVMKFDMHPNPIYRLDVDGGTGNPGGVPKKRERRSVALWYWNGSYDVNFDLNYGLNDDVNNDVNDEVNNDVNDDVNNDVNDDVNDNVKFIFV</sequence>
<reference evidence="1" key="2">
    <citation type="submission" date="2023-04" db="EMBL/GenBank/DDBJ databases">
        <authorList>
            <person name="Bu L."/>
            <person name="Lu L."/>
            <person name="Laidemitt M.R."/>
            <person name="Zhang S.M."/>
            <person name="Mutuku M."/>
            <person name="Mkoji G."/>
            <person name="Steinauer M."/>
            <person name="Loker E.S."/>
        </authorList>
    </citation>
    <scope>NUCLEOTIDE SEQUENCE</scope>
    <source>
        <strain evidence="1">KasaAsao</strain>
        <tissue evidence="1">Whole Snail</tissue>
    </source>
</reference>
<name>A0AAD8EV98_BIOPF</name>
<gene>
    <name evidence="1" type="ORF">Bpfe_028899</name>
</gene>
<proteinExistence type="predicted"/>
<dbReference type="EMBL" id="JASAOG010000266">
    <property type="protein sequence ID" value="KAK0041657.1"/>
    <property type="molecule type" value="Genomic_DNA"/>
</dbReference>
<dbReference type="AlphaFoldDB" id="A0AAD8EV98"/>
<evidence type="ECO:0000313" key="2">
    <source>
        <dbReference type="Proteomes" id="UP001233172"/>
    </source>
</evidence>
<protein>
    <submittedName>
        <fullName evidence="1">Uncharacterized protein</fullName>
    </submittedName>
</protein>
<comment type="caution">
    <text evidence="1">The sequence shown here is derived from an EMBL/GenBank/DDBJ whole genome shotgun (WGS) entry which is preliminary data.</text>
</comment>
<dbReference type="Proteomes" id="UP001233172">
    <property type="component" value="Unassembled WGS sequence"/>
</dbReference>
<accession>A0AAD8EV98</accession>
<reference evidence="1" key="1">
    <citation type="journal article" date="2023" name="PLoS Negl. Trop. Dis.">
        <title>A genome sequence for Biomphalaria pfeifferi, the major vector snail for the human-infecting parasite Schistosoma mansoni.</title>
        <authorList>
            <person name="Bu L."/>
            <person name="Lu L."/>
            <person name="Laidemitt M.R."/>
            <person name="Zhang S.M."/>
            <person name="Mutuku M."/>
            <person name="Mkoji G."/>
            <person name="Steinauer M."/>
            <person name="Loker E.S."/>
        </authorList>
    </citation>
    <scope>NUCLEOTIDE SEQUENCE</scope>
    <source>
        <strain evidence="1">KasaAsao</strain>
    </source>
</reference>
<keyword evidence="2" id="KW-1185">Reference proteome</keyword>
<organism evidence="1 2">
    <name type="scientific">Biomphalaria pfeifferi</name>
    <name type="common">Bloodfluke planorb</name>
    <name type="synonym">Freshwater snail</name>
    <dbReference type="NCBI Taxonomy" id="112525"/>
    <lineage>
        <taxon>Eukaryota</taxon>
        <taxon>Metazoa</taxon>
        <taxon>Spiralia</taxon>
        <taxon>Lophotrochozoa</taxon>
        <taxon>Mollusca</taxon>
        <taxon>Gastropoda</taxon>
        <taxon>Heterobranchia</taxon>
        <taxon>Euthyneura</taxon>
        <taxon>Panpulmonata</taxon>
        <taxon>Hygrophila</taxon>
        <taxon>Lymnaeoidea</taxon>
        <taxon>Planorbidae</taxon>
        <taxon>Biomphalaria</taxon>
    </lineage>
</organism>
<evidence type="ECO:0000313" key="1">
    <source>
        <dbReference type="EMBL" id="KAK0041657.1"/>
    </source>
</evidence>